<dbReference type="GO" id="GO:0005509">
    <property type="term" value="F:calcium ion binding"/>
    <property type="evidence" value="ECO:0007669"/>
    <property type="project" value="InterPro"/>
</dbReference>
<dbReference type="SMART" id="SM00230">
    <property type="entry name" value="CysPc"/>
    <property type="match status" value="1"/>
</dbReference>
<accession>A0A7R9BE35</accession>
<dbReference type="InterPro" id="IPR036213">
    <property type="entry name" value="Calpain_III_sf"/>
</dbReference>
<feature type="domain" description="EF-hand" evidence="13">
    <location>
        <begin position="426"/>
        <end position="461"/>
    </location>
</feature>
<dbReference type="PROSITE" id="PS00018">
    <property type="entry name" value="EF_HAND_1"/>
    <property type="match status" value="1"/>
</dbReference>
<dbReference type="InterPro" id="IPR011992">
    <property type="entry name" value="EF-hand-dom_pair"/>
</dbReference>
<dbReference type="Proteomes" id="UP000678499">
    <property type="component" value="Unassembled WGS sequence"/>
</dbReference>
<dbReference type="SMART" id="SM00720">
    <property type="entry name" value="calpain_III"/>
    <property type="match status" value="1"/>
</dbReference>
<dbReference type="InterPro" id="IPR038765">
    <property type="entry name" value="Papain-like_cys_pep_sf"/>
</dbReference>
<dbReference type="InterPro" id="IPR022684">
    <property type="entry name" value="Calpain_cysteine_protease"/>
</dbReference>
<dbReference type="EMBL" id="OA882175">
    <property type="protein sequence ID" value="CAD7273507.1"/>
    <property type="molecule type" value="Genomic_DNA"/>
</dbReference>
<dbReference type="FunFam" id="2.60.120.380:FF:000002">
    <property type="entry name" value="calpain-3 isoform X1"/>
    <property type="match status" value="1"/>
</dbReference>
<dbReference type="InterPro" id="IPR022682">
    <property type="entry name" value="Calpain_domain_III"/>
</dbReference>
<dbReference type="GO" id="GO:0005737">
    <property type="term" value="C:cytoplasm"/>
    <property type="evidence" value="ECO:0007669"/>
    <property type="project" value="UniProtKB-SubCell"/>
</dbReference>
<protein>
    <submittedName>
        <fullName evidence="14">Uncharacterized protein</fullName>
    </submittedName>
</protein>
<keyword evidence="4" id="KW-0645">Protease</keyword>
<keyword evidence="8" id="KW-0106">Calcium</keyword>
<dbReference type="InterPro" id="IPR033883">
    <property type="entry name" value="C2_III"/>
</dbReference>
<dbReference type="CDD" id="cd00214">
    <property type="entry name" value="Calpain_III"/>
    <property type="match status" value="1"/>
</dbReference>
<proteinExistence type="inferred from homology"/>
<evidence type="ECO:0000259" key="13">
    <source>
        <dbReference type="PROSITE" id="PS50222"/>
    </source>
</evidence>
<dbReference type="PROSITE" id="PS50203">
    <property type="entry name" value="CALPAIN_CAT"/>
    <property type="match status" value="1"/>
</dbReference>
<dbReference type="PRINTS" id="PR00704">
    <property type="entry name" value="CALPAIN"/>
</dbReference>
<dbReference type="FunFam" id="1.10.238.10:FF:000241">
    <property type="entry name" value="Calpain-A, isoform C"/>
    <property type="match status" value="1"/>
</dbReference>
<dbReference type="SUPFAM" id="SSF54001">
    <property type="entry name" value="Cysteine proteinases"/>
    <property type="match status" value="1"/>
</dbReference>
<name>A0A7R9BE35_9CRUS</name>
<organism evidence="14">
    <name type="scientific">Notodromas monacha</name>
    <dbReference type="NCBI Taxonomy" id="399045"/>
    <lineage>
        <taxon>Eukaryota</taxon>
        <taxon>Metazoa</taxon>
        <taxon>Ecdysozoa</taxon>
        <taxon>Arthropoda</taxon>
        <taxon>Crustacea</taxon>
        <taxon>Oligostraca</taxon>
        <taxon>Ostracoda</taxon>
        <taxon>Podocopa</taxon>
        <taxon>Podocopida</taxon>
        <taxon>Cypridocopina</taxon>
        <taxon>Cypridoidea</taxon>
        <taxon>Cyprididae</taxon>
        <taxon>Notodromas</taxon>
    </lineage>
</organism>
<dbReference type="InterPro" id="IPR018247">
    <property type="entry name" value="EF_Hand_1_Ca_BS"/>
</dbReference>
<dbReference type="CDD" id="cd16196">
    <property type="entry name" value="EFh_PEF_CalpA_B"/>
    <property type="match status" value="1"/>
</dbReference>
<evidence type="ECO:0000256" key="1">
    <source>
        <dbReference type="ARBA" id="ARBA00004496"/>
    </source>
</evidence>
<dbReference type="EMBL" id="CAJPEX010000138">
    <property type="protein sequence ID" value="CAG0913659.1"/>
    <property type="molecule type" value="Genomic_DNA"/>
</dbReference>
<feature type="active site" evidence="9">
    <location>
        <position position="86"/>
    </location>
</feature>
<dbReference type="Gene3D" id="2.60.120.380">
    <property type="match status" value="1"/>
</dbReference>
<dbReference type="SUPFAM" id="SSF47473">
    <property type="entry name" value="EF-hand"/>
    <property type="match status" value="1"/>
</dbReference>
<keyword evidence="15" id="KW-1185">Reference proteome</keyword>
<dbReference type="Pfam" id="PF00648">
    <property type="entry name" value="Peptidase_C2"/>
    <property type="match status" value="1"/>
</dbReference>
<evidence type="ECO:0000256" key="10">
    <source>
        <dbReference type="PROSITE-ProRule" id="PRU00239"/>
    </source>
</evidence>
<dbReference type="AlphaFoldDB" id="A0A7R9BE35"/>
<dbReference type="FunFam" id="3.90.70.10:FF:000001">
    <property type="entry name" value="Calpain-1 catalytic subunit"/>
    <property type="match status" value="1"/>
</dbReference>
<evidence type="ECO:0000256" key="8">
    <source>
        <dbReference type="ARBA" id="ARBA00022837"/>
    </source>
</evidence>
<dbReference type="PANTHER" id="PTHR10183:SF433">
    <property type="entry name" value="CALPAIN-A-RELATED"/>
    <property type="match status" value="1"/>
</dbReference>
<gene>
    <name evidence="14" type="ORF">NMOB1V02_LOCUS1390</name>
</gene>
<feature type="active site" evidence="9">
    <location>
        <position position="58"/>
    </location>
</feature>
<dbReference type="InterPro" id="IPR002048">
    <property type="entry name" value="EF_hand_dom"/>
</dbReference>
<comment type="caution">
    <text evidence="10">Lacks conserved residue(s) required for the propagation of feature annotation.</text>
</comment>
<sequence length="525" mass="60426">MEDFTGGVTEMYDLAEAPPNLFNIMQKAYERSSLMGCSIDPDPNVVEAECPNGLIKGHAYSVTKVCYINIQTPRVSGKIPMVRIRNPWGNEAEWKGAWGDSSQEWQFISSEQRDEIGLTFEADGEFWMSFKDFMKNFMRLEICNLNPDSLEDEEEPADDKKKWEMSVYEGAWVRGSTAGGCRNYIDSFWYNPQYRITLIDPDEDDDEEKCSVLIALMQKNRRSKRKLGLECLTIGFAIYHLSDPDGAPKPLDMGFFRYNASVGRSPSFINLREVSCRFKLPPGTYCIVPSTFEPNEEGEFLLRVFSEHTNNMEEHDESVGISDASDEDPRDTVVPSRPSRRPKVREENEKPEQTEMDQAVRAFFKKVAGEDLEIDWRELQEVLNFALKKEFQFEGFSKDVCRSMIAMLDVDRSGKLGVEEFKGLWMTIRMWKNVFKMYDHDTSGTLNTFELRRALNSAGYHLNANILNSLVLRYGNKDGKITFDDFVACAVKLKTMIESFNDRVPDGEKKAEFTLEEWVEMTMYS</sequence>
<dbReference type="InterPro" id="IPR022683">
    <property type="entry name" value="Calpain_III"/>
</dbReference>
<dbReference type="GO" id="GO:0006508">
    <property type="term" value="P:proteolysis"/>
    <property type="evidence" value="ECO:0007669"/>
    <property type="project" value="UniProtKB-KW"/>
</dbReference>
<dbReference type="InterPro" id="IPR001300">
    <property type="entry name" value="Peptidase_C2_calpain_cat"/>
</dbReference>
<feature type="region of interest" description="Disordered" evidence="11">
    <location>
        <begin position="313"/>
        <end position="356"/>
    </location>
</feature>
<dbReference type="PROSITE" id="PS50222">
    <property type="entry name" value="EF_HAND_2"/>
    <property type="match status" value="1"/>
</dbReference>
<evidence type="ECO:0000256" key="6">
    <source>
        <dbReference type="ARBA" id="ARBA00022807"/>
    </source>
</evidence>
<dbReference type="SMART" id="SM00054">
    <property type="entry name" value="EFh"/>
    <property type="match status" value="2"/>
</dbReference>
<feature type="compositionally biased region" description="Basic and acidic residues" evidence="11">
    <location>
        <begin position="344"/>
        <end position="353"/>
    </location>
</feature>
<dbReference type="Pfam" id="PF13833">
    <property type="entry name" value="EF-hand_8"/>
    <property type="match status" value="1"/>
</dbReference>
<keyword evidence="3" id="KW-0963">Cytoplasm</keyword>
<evidence type="ECO:0000256" key="4">
    <source>
        <dbReference type="ARBA" id="ARBA00022670"/>
    </source>
</evidence>
<evidence type="ECO:0000256" key="9">
    <source>
        <dbReference type="PIRSR" id="PIRSR622684-1"/>
    </source>
</evidence>
<evidence type="ECO:0000313" key="15">
    <source>
        <dbReference type="Proteomes" id="UP000678499"/>
    </source>
</evidence>
<dbReference type="Pfam" id="PF01067">
    <property type="entry name" value="Calpain_III"/>
    <property type="match status" value="1"/>
</dbReference>
<comment type="subcellular location">
    <subcellularLocation>
        <location evidence="1">Cytoplasm</location>
    </subcellularLocation>
</comment>
<keyword evidence="5" id="KW-0378">Hydrolase</keyword>
<evidence type="ECO:0000256" key="7">
    <source>
        <dbReference type="ARBA" id="ARBA00022813"/>
    </source>
</evidence>
<evidence type="ECO:0000313" key="14">
    <source>
        <dbReference type="EMBL" id="CAD7273507.1"/>
    </source>
</evidence>
<dbReference type="Gene3D" id="3.90.70.10">
    <property type="entry name" value="Cysteine proteinases"/>
    <property type="match status" value="1"/>
</dbReference>
<keyword evidence="7" id="KW-0068">Autocatalytic cleavage</keyword>
<comment type="similarity">
    <text evidence="2">Belongs to the peptidase C2 family.</text>
</comment>
<keyword evidence="6" id="KW-0788">Thiol protease</keyword>
<dbReference type="PANTHER" id="PTHR10183">
    <property type="entry name" value="CALPAIN"/>
    <property type="match status" value="1"/>
</dbReference>
<evidence type="ECO:0000256" key="3">
    <source>
        <dbReference type="ARBA" id="ARBA00022490"/>
    </source>
</evidence>
<reference evidence="14" key="1">
    <citation type="submission" date="2020-11" db="EMBL/GenBank/DDBJ databases">
        <authorList>
            <person name="Tran Van P."/>
        </authorList>
    </citation>
    <scope>NUCLEOTIDE SEQUENCE</scope>
</reference>
<dbReference type="GO" id="GO:0004198">
    <property type="term" value="F:calcium-dependent cysteine-type endopeptidase activity"/>
    <property type="evidence" value="ECO:0007669"/>
    <property type="project" value="InterPro"/>
</dbReference>
<dbReference type="Gene3D" id="1.10.238.10">
    <property type="entry name" value="EF-hand"/>
    <property type="match status" value="1"/>
</dbReference>
<evidence type="ECO:0000256" key="5">
    <source>
        <dbReference type="ARBA" id="ARBA00022801"/>
    </source>
</evidence>
<dbReference type="OrthoDB" id="424753at2759"/>
<evidence type="ECO:0000256" key="11">
    <source>
        <dbReference type="SAM" id="MobiDB-lite"/>
    </source>
</evidence>
<feature type="domain" description="Calpain catalytic" evidence="12">
    <location>
        <begin position="1"/>
        <end position="146"/>
    </location>
</feature>
<evidence type="ECO:0000259" key="12">
    <source>
        <dbReference type="PROSITE" id="PS50203"/>
    </source>
</evidence>
<dbReference type="SUPFAM" id="SSF49758">
    <property type="entry name" value="Calpain large subunit, middle domain (domain III)"/>
    <property type="match status" value="1"/>
</dbReference>
<evidence type="ECO:0000256" key="2">
    <source>
        <dbReference type="ARBA" id="ARBA00007623"/>
    </source>
</evidence>